<dbReference type="EMBL" id="FUYF01000030">
    <property type="protein sequence ID" value="SKA96040.1"/>
    <property type="molecule type" value="Genomic_DNA"/>
</dbReference>
<feature type="non-terminal residue" evidence="2">
    <location>
        <position position="49"/>
    </location>
</feature>
<protein>
    <submittedName>
        <fullName evidence="2">Uncharacterized protein</fullName>
    </submittedName>
</protein>
<feature type="chain" id="PRO_5010544171" evidence="1">
    <location>
        <begin position="25"/>
        <end position="49"/>
    </location>
</feature>
<keyword evidence="1" id="KW-0732">Signal</keyword>
<reference evidence="2 3" key="1">
    <citation type="submission" date="2017-02" db="EMBL/GenBank/DDBJ databases">
        <authorList>
            <person name="Peterson S.W."/>
        </authorList>
    </citation>
    <scope>NUCLEOTIDE SEQUENCE [LARGE SCALE GENOMIC DNA]</scope>
    <source>
        <strain evidence="2 3">ATCC 27749</strain>
    </source>
</reference>
<gene>
    <name evidence="2" type="ORF">SAMN02745178_02675</name>
</gene>
<keyword evidence="3" id="KW-1185">Reference proteome</keyword>
<evidence type="ECO:0000256" key="1">
    <source>
        <dbReference type="SAM" id="SignalP"/>
    </source>
</evidence>
<feature type="signal peptide" evidence="1">
    <location>
        <begin position="1"/>
        <end position="24"/>
    </location>
</feature>
<dbReference type="STRING" id="745368.SAMN02745178_02675"/>
<evidence type="ECO:0000313" key="2">
    <source>
        <dbReference type="EMBL" id="SKA96040.1"/>
    </source>
</evidence>
<proteinExistence type="predicted"/>
<accession>A0A1T4Y2R9</accession>
<dbReference type="Proteomes" id="UP000190286">
    <property type="component" value="Unassembled WGS sequence"/>
</dbReference>
<name>A0A1T4Y2R9_9FIRM</name>
<sequence>MKKTLFTLFTAINLALLYCPAAFALTEDEAAAAVDAHGKDAVSGNLFLW</sequence>
<organism evidence="2 3">
    <name type="scientific">Gemmiger formicilis</name>
    <dbReference type="NCBI Taxonomy" id="745368"/>
    <lineage>
        <taxon>Bacteria</taxon>
        <taxon>Bacillati</taxon>
        <taxon>Bacillota</taxon>
        <taxon>Clostridia</taxon>
        <taxon>Eubacteriales</taxon>
        <taxon>Gemmiger</taxon>
    </lineage>
</organism>
<dbReference type="AlphaFoldDB" id="A0A1T4Y2R9"/>
<evidence type="ECO:0000313" key="3">
    <source>
        <dbReference type="Proteomes" id="UP000190286"/>
    </source>
</evidence>